<dbReference type="AlphaFoldDB" id="A0A5B0PX98"/>
<name>A0A5B0PX98_PUCGR</name>
<evidence type="ECO:0000313" key="2">
    <source>
        <dbReference type="EMBL" id="KAA1105545.1"/>
    </source>
</evidence>
<gene>
    <name evidence="2" type="ORF">PGT21_011441</name>
</gene>
<evidence type="ECO:0000259" key="1">
    <source>
        <dbReference type="Pfam" id="PF19031"/>
    </source>
</evidence>
<accession>A0A5B0PX98</accession>
<evidence type="ECO:0000313" key="3">
    <source>
        <dbReference type="Proteomes" id="UP000324748"/>
    </source>
</evidence>
<sequence>MGETKREPNCKRNMNHSIQFPTLSTFIIWSHPTQQDSSSEDSDSVLYSTHLGQAGLSQEKKNRLIGLIKGLVNFTAILSHGLNKQQSIRVVHSKNHKILFLQPEANLYLAAVSNCKTNTKDHTRRFLGN</sequence>
<reference evidence="2 3" key="1">
    <citation type="submission" date="2019-05" db="EMBL/GenBank/DDBJ databases">
        <title>Emergence of the Ug99 lineage of the wheat stem rust pathogen through somatic hybridization.</title>
        <authorList>
            <person name="Li F."/>
            <person name="Upadhyaya N.M."/>
            <person name="Sperschneider J."/>
            <person name="Matny O."/>
            <person name="Nguyen-Phuc H."/>
            <person name="Mago R."/>
            <person name="Raley C."/>
            <person name="Miller M.E."/>
            <person name="Silverstein K.A.T."/>
            <person name="Henningsen E."/>
            <person name="Hirsch C.D."/>
            <person name="Visser B."/>
            <person name="Pretorius Z.A."/>
            <person name="Steffenson B.J."/>
            <person name="Schwessinger B."/>
            <person name="Dodds P.N."/>
            <person name="Figueroa M."/>
        </authorList>
    </citation>
    <scope>NUCLEOTIDE SEQUENCE [LARGE SCALE GENOMIC DNA]</scope>
    <source>
        <strain evidence="2">21-0</strain>
    </source>
</reference>
<dbReference type="GO" id="GO:0016192">
    <property type="term" value="P:vesicle-mediated transport"/>
    <property type="evidence" value="ECO:0007669"/>
    <property type="project" value="InterPro"/>
</dbReference>
<proteinExistence type="predicted"/>
<comment type="caution">
    <text evidence="2">The sequence shown here is derived from an EMBL/GenBank/DDBJ whole genome shotgun (WGS) entry which is preliminary data.</text>
</comment>
<protein>
    <recommendedName>
        <fullName evidence="1">CCZ1/INTU/HSP4 first Longin domain-containing protein</fullName>
    </recommendedName>
</protein>
<organism evidence="2 3">
    <name type="scientific">Puccinia graminis f. sp. tritici</name>
    <dbReference type="NCBI Taxonomy" id="56615"/>
    <lineage>
        <taxon>Eukaryota</taxon>
        <taxon>Fungi</taxon>
        <taxon>Dikarya</taxon>
        <taxon>Basidiomycota</taxon>
        <taxon>Pucciniomycotina</taxon>
        <taxon>Pucciniomycetes</taxon>
        <taxon>Pucciniales</taxon>
        <taxon>Pucciniaceae</taxon>
        <taxon>Puccinia</taxon>
    </lineage>
</organism>
<feature type="domain" description="CCZ1/INTU/HSP4 first Longin" evidence="1">
    <location>
        <begin position="31"/>
        <end position="116"/>
    </location>
</feature>
<dbReference type="InterPro" id="IPR043987">
    <property type="entry name" value="CCZ1/INTU/HSP4_longin_1"/>
</dbReference>
<keyword evidence="3" id="KW-1185">Reference proteome</keyword>
<dbReference type="Pfam" id="PF19031">
    <property type="entry name" value="Intu_longin_1"/>
    <property type="match status" value="1"/>
</dbReference>
<dbReference type="EMBL" id="VSWC01000040">
    <property type="protein sequence ID" value="KAA1105545.1"/>
    <property type="molecule type" value="Genomic_DNA"/>
</dbReference>
<dbReference type="Proteomes" id="UP000324748">
    <property type="component" value="Unassembled WGS sequence"/>
</dbReference>